<keyword evidence="1" id="KW-0812">Transmembrane</keyword>
<evidence type="ECO:0000313" key="3">
    <source>
        <dbReference type="Proteomes" id="UP000281553"/>
    </source>
</evidence>
<feature type="transmembrane region" description="Helical" evidence="1">
    <location>
        <begin position="6"/>
        <end position="29"/>
    </location>
</feature>
<accession>A0A3P7NRG7</accession>
<evidence type="ECO:0000313" key="2">
    <source>
        <dbReference type="EMBL" id="VDN43440.1"/>
    </source>
</evidence>
<keyword evidence="1" id="KW-0472">Membrane</keyword>
<name>A0A3P7NRG7_DIBLA</name>
<organism evidence="2 3">
    <name type="scientific">Dibothriocephalus latus</name>
    <name type="common">Fish tapeworm</name>
    <name type="synonym">Diphyllobothrium latum</name>
    <dbReference type="NCBI Taxonomy" id="60516"/>
    <lineage>
        <taxon>Eukaryota</taxon>
        <taxon>Metazoa</taxon>
        <taxon>Spiralia</taxon>
        <taxon>Lophotrochozoa</taxon>
        <taxon>Platyhelminthes</taxon>
        <taxon>Cestoda</taxon>
        <taxon>Eucestoda</taxon>
        <taxon>Diphyllobothriidea</taxon>
        <taxon>Diphyllobothriidae</taxon>
        <taxon>Dibothriocephalus</taxon>
    </lineage>
</organism>
<feature type="non-terminal residue" evidence="2">
    <location>
        <position position="139"/>
    </location>
</feature>
<gene>
    <name evidence="2" type="ORF">DILT_LOCUS19095</name>
</gene>
<dbReference type="AlphaFoldDB" id="A0A3P7NRG7"/>
<dbReference type="EMBL" id="UYRU01107908">
    <property type="protein sequence ID" value="VDN43440.1"/>
    <property type="molecule type" value="Genomic_DNA"/>
</dbReference>
<dbReference type="OrthoDB" id="10558848at2759"/>
<evidence type="ECO:0008006" key="4">
    <source>
        <dbReference type="Google" id="ProtNLM"/>
    </source>
</evidence>
<sequence>MTPGLTIRLGFLACLVVTVFLLIHSYTSLKDSQKHWWSMRPDVLPPPATLNTSDVIAERMICSSKQPYDIALCLPHSGTPEIPPLAELPCRRQKDLIVHGGHKCISFSLLRSQPPGFWAGLNAGTAFQLYPVDLPAEEV</sequence>
<protein>
    <recommendedName>
        <fullName evidence="4">Methyltransferase domain-containing protein</fullName>
    </recommendedName>
</protein>
<reference evidence="2 3" key="1">
    <citation type="submission" date="2018-11" db="EMBL/GenBank/DDBJ databases">
        <authorList>
            <consortium name="Pathogen Informatics"/>
        </authorList>
    </citation>
    <scope>NUCLEOTIDE SEQUENCE [LARGE SCALE GENOMIC DNA]</scope>
</reference>
<evidence type="ECO:0000256" key="1">
    <source>
        <dbReference type="SAM" id="Phobius"/>
    </source>
</evidence>
<keyword evidence="1" id="KW-1133">Transmembrane helix</keyword>
<dbReference type="Proteomes" id="UP000281553">
    <property type="component" value="Unassembled WGS sequence"/>
</dbReference>
<proteinExistence type="predicted"/>
<keyword evidence="3" id="KW-1185">Reference proteome</keyword>